<keyword evidence="9 16" id="KW-0521">NADP</keyword>
<keyword evidence="13 16" id="KW-0131">Cell cycle</keyword>
<evidence type="ECO:0000259" key="17">
    <source>
        <dbReference type="PROSITE" id="PS51387"/>
    </source>
</evidence>
<organism evidence="18 19">
    <name type="scientific">Candidatus Uhrbacteria bacterium RIFCSPLOWO2_02_FULL_48_12</name>
    <dbReference type="NCBI Taxonomy" id="1802407"/>
    <lineage>
        <taxon>Bacteria</taxon>
        <taxon>Candidatus Uhriibacteriota</taxon>
    </lineage>
</organism>
<keyword evidence="8 16" id="KW-0274">FAD</keyword>
<keyword evidence="6 16" id="KW-0132">Cell division</keyword>
<dbReference type="GO" id="GO:0071949">
    <property type="term" value="F:FAD binding"/>
    <property type="evidence" value="ECO:0007669"/>
    <property type="project" value="InterPro"/>
</dbReference>
<dbReference type="UniPathway" id="UPA00219"/>
<dbReference type="GO" id="GO:0051301">
    <property type="term" value="P:cell division"/>
    <property type="evidence" value="ECO:0007669"/>
    <property type="project" value="UniProtKB-KW"/>
</dbReference>
<comment type="caution">
    <text evidence="18">The sequence shown here is derived from an EMBL/GenBank/DDBJ whole genome shotgun (WGS) entry which is preliminary data.</text>
</comment>
<dbReference type="InterPro" id="IPR011601">
    <property type="entry name" value="MurB_C"/>
</dbReference>
<comment type="subcellular location">
    <subcellularLocation>
        <location evidence="3 16">Cytoplasm</location>
    </subcellularLocation>
</comment>
<dbReference type="PANTHER" id="PTHR21071">
    <property type="entry name" value="UDP-N-ACETYLENOLPYRUVOYLGLUCOSAMINE REDUCTASE"/>
    <property type="match status" value="1"/>
</dbReference>
<evidence type="ECO:0000256" key="9">
    <source>
        <dbReference type="ARBA" id="ARBA00022857"/>
    </source>
</evidence>
<dbReference type="Pfam" id="PF02873">
    <property type="entry name" value="MurB_C"/>
    <property type="match status" value="1"/>
</dbReference>
<comment type="pathway">
    <text evidence="4 16">Cell wall biogenesis; peptidoglycan biosynthesis.</text>
</comment>
<dbReference type="NCBIfam" id="TIGR00179">
    <property type="entry name" value="murB"/>
    <property type="match status" value="1"/>
</dbReference>
<dbReference type="InterPro" id="IPR016167">
    <property type="entry name" value="FAD-bd_PCMH_sub1"/>
</dbReference>
<dbReference type="PROSITE" id="PS51387">
    <property type="entry name" value="FAD_PCMH"/>
    <property type="match status" value="1"/>
</dbReference>
<keyword evidence="11 16" id="KW-0573">Peptidoglycan synthesis</keyword>
<dbReference type="STRING" id="1802407.A3I40_02090"/>
<dbReference type="InterPro" id="IPR016166">
    <property type="entry name" value="FAD-bd_PCMH"/>
</dbReference>
<keyword evidence="14 16" id="KW-0961">Cell wall biogenesis/degradation</keyword>
<evidence type="ECO:0000256" key="3">
    <source>
        <dbReference type="ARBA" id="ARBA00004496"/>
    </source>
</evidence>
<dbReference type="GO" id="GO:0005829">
    <property type="term" value="C:cytosol"/>
    <property type="evidence" value="ECO:0007669"/>
    <property type="project" value="TreeGrafter"/>
</dbReference>
<dbReference type="GO" id="GO:0071555">
    <property type="term" value="P:cell wall organization"/>
    <property type="evidence" value="ECO:0007669"/>
    <property type="project" value="UniProtKB-KW"/>
</dbReference>
<dbReference type="EC" id="1.3.1.98" evidence="16"/>
<dbReference type="SUPFAM" id="SSF56176">
    <property type="entry name" value="FAD-binding/transporter-associated domain-like"/>
    <property type="match status" value="1"/>
</dbReference>
<dbReference type="Pfam" id="PF01565">
    <property type="entry name" value="FAD_binding_4"/>
    <property type="match status" value="1"/>
</dbReference>
<comment type="similarity">
    <text evidence="16">Belongs to the MurB family.</text>
</comment>
<evidence type="ECO:0000256" key="5">
    <source>
        <dbReference type="ARBA" id="ARBA00022490"/>
    </source>
</evidence>
<feature type="active site" description="Proton donor" evidence="16">
    <location>
        <position position="253"/>
    </location>
</feature>
<dbReference type="GO" id="GO:0008360">
    <property type="term" value="P:regulation of cell shape"/>
    <property type="evidence" value="ECO:0007669"/>
    <property type="project" value="UniProtKB-KW"/>
</dbReference>
<evidence type="ECO:0000256" key="10">
    <source>
        <dbReference type="ARBA" id="ARBA00022960"/>
    </source>
</evidence>
<evidence type="ECO:0000256" key="1">
    <source>
        <dbReference type="ARBA" id="ARBA00001974"/>
    </source>
</evidence>
<evidence type="ECO:0000256" key="15">
    <source>
        <dbReference type="ARBA" id="ARBA00048914"/>
    </source>
</evidence>
<evidence type="ECO:0000313" key="18">
    <source>
        <dbReference type="EMBL" id="OGL87375.1"/>
    </source>
</evidence>
<evidence type="ECO:0000256" key="14">
    <source>
        <dbReference type="ARBA" id="ARBA00023316"/>
    </source>
</evidence>
<dbReference type="Gene3D" id="3.30.465.10">
    <property type="match status" value="1"/>
</dbReference>
<proteinExistence type="inferred from homology"/>
<name>A0A1F7VA96_9BACT</name>
<evidence type="ECO:0000256" key="4">
    <source>
        <dbReference type="ARBA" id="ARBA00004752"/>
    </source>
</evidence>
<reference evidence="18 19" key="1">
    <citation type="journal article" date="2016" name="Nat. Commun.">
        <title>Thousands of microbial genomes shed light on interconnected biogeochemical processes in an aquifer system.</title>
        <authorList>
            <person name="Anantharaman K."/>
            <person name="Brown C.T."/>
            <person name="Hug L.A."/>
            <person name="Sharon I."/>
            <person name="Castelle C.J."/>
            <person name="Probst A.J."/>
            <person name="Thomas B.C."/>
            <person name="Singh A."/>
            <person name="Wilkins M.J."/>
            <person name="Karaoz U."/>
            <person name="Brodie E.L."/>
            <person name="Williams K.H."/>
            <person name="Hubbard S.S."/>
            <person name="Banfield J.F."/>
        </authorList>
    </citation>
    <scope>NUCLEOTIDE SEQUENCE [LARGE SCALE GENOMIC DNA]</scope>
</reference>
<dbReference type="Proteomes" id="UP000178723">
    <property type="component" value="Unassembled WGS sequence"/>
</dbReference>
<dbReference type="EMBL" id="MGEP01000016">
    <property type="protein sequence ID" value="OGL87375.1"/>
    <property type="molecule type" value="Genomic_DNA"/>
</dbReference>
<accession>A0A1F7VA96</accession>
<keyword evidence="5 16" id="KW-0963">Cytoplasm</keyword>
<dbReference type="GO" id="GO:0009252">
    <property type="term" value="P:peptidoglycan biosynthetic process"/>
    <property type="evidence" value="ECO:0007669"/>
    <property type="project" value="UniProtKB-UniRule"/>
</dbReference>
<feature type="active site" evidence="16">
    <location>
        <position position="356"/>
    </location>
</feature>
<feature type="active site" evidence="16">
    <location>
        <position position="177"/>
    </location>
</feature>
<keyword evidence="7 16" id="KW-0285">Flavoprotein</keyword>
<evidence type="ECO:0000313" key="19">
    <source>
        <dbReference type="Proteomes" id="UP000178723"/>
    </source>
</evidence>
<evidence type="ECO:0000256" key="12">
    <source>
        <dbReference type="ARBA" id="ARBA00023002"/>
    </source>
</evidence>
<comment type="catalytic activity">
    <reaction evidence="15 16">
        <text>UDP-N-acetyl-alpha-D-muramate + NADP(+) = UDP-N-acetyl-3-O-(1-carboxyvinyl)-alpha-D-glucosamine + NADPH + H(+)</text>
        <dbReference type="Rhea" id="RHEA:12248"/>
        <dbReference type="ChEBI" id="CHEBI:15378"/>
        <dbReference type="ChEBI" id="CHEBI:57783"/>
        <dbReference type="ChEBI" id="CHEBI:58349"/>
        <dbReference type="ChEBI" id="CHEBI:68483"/>
        <dbReference type="ChEBI" id="CHEBI:70757"/>
        <dbReference type="EC" id="1.3.1.98"/>
    </reaction>
</comment>
<dbReference type="Gene3D" id="3.90.78.10">
    <property type="entry name" value="UDP-N-acetylenolpyruvoylglucosamine reductase, C-terminal domain"/>
    <property type="match status" value="1"/>
</dbReference>
<keyword evidence="12 16" id="KW-0560">Oxidoreductase</keyword>
<dbReference type="Gene3D" id="3.30.43.10">
    <property type="entry name" value="Uridine Diphospho-n-acetylenolpyruvylglucosamine Reductase, domain 2"/>
    <property type="match status" value="1"/>
</dbReference>
<dbReference type="AlphaFoldDB" id="A0A1F7VA96"/>
<evidence type="ECO:0000256" key="2">
    <source>
        <dbReference type="ARBA" id="ARBA00003921"/>
    </source>
</evidence>
<evidence type="ECO:0000256" key="11">
    <source>
        <dbReference type="ARBA" id="ARBA00022984"/>
    </source>
</evidence>
<dbReference type="PANTHER" id="PTHR21071:SF4">
    <property type="entry name" value="UDP-N-ACETYLENOLPYRUVOYLGLUCOSAMINE REDUCTASE"/>
    <property type="match status" value="1"/>
</dbReference>
<dbReference type="InterPro" id="IPR016169">
    <property type="entry name" value="FAD-bd_PCMH_sub2"/>
</dbReference>
<dbReference type="GO" id="GO:0008762">
    <property type="term" value="F:UDP-N-acetylmuramate dehydrogenase activity"/>
    <property type="evidence" value="ECO:0007669"/>
    <property type="project" value="UniProtKB-UniRule"/>
</dbReference>
<evidence type="ECO:0000256" key="13">
    <source>
        <dbReference type="ARBA" id="ARBA00023306"/>
    </source>
</evidence>
<evidence type="ECO:0000256" key="8">
    <source>
        <dbReference type="ARBA" id="ARBA00022827"/>
    </source>
</evidence>
<dbReference type="InterPro" id="IPR036635">
    <property type="entry name" value="MurB_C_sf"/>
</dbReference>
<protein>
    <recommendedName>
        <fullName evidence="16">UDP-N-acetylenolpyruvoylglucosamine reductase</fullName>
        <ecNumber evidence="16">1.3.1.98</ecNumber>
    </recommendedName>
    <alternativeName>
        <fullName evidence="16">UDP-N-acetylmuramate dehydrogenase</fullName>
    </alternativeName>
</protein>
<gene>
    <name evidence="16" type="primary">murB</name>
    <name evidence="18" type="ORF">A3I40_02090</name>
</gene>
<feature type="domain" description="FAD-binding PCMH-type" evidence="17">
    <location>
        <begin position="29"/>
        <end position="199"/>
    </location>
</feature>
<dbReference type="InterPro" id="IPR006094">
    <property type="entry name" value="Oxid_FAD_bind_N"/>
</dbReference>
<keyword evidence="10 16" id="KW-0133">Cell shape</keyword>
<dbReference type="HAMAP" id="MF_00037">
    <property type="entry name" value="MurB"/>
    <property type="match status" value="1"/>
</dbReference>
<dbReference type="SUPFAM" id="SSF56194">
    <property type="entry name" value="Uridine diphospho-N-Acetylenolpyruvylglucosamine reductase, MurB, C-terminal domain"/>
    <property type="match status" value="1"/>
</dbReference>
<sequence length="385" mass="41620">MIKSDFLPGTKFSASIKRNEPLASRTTLGVGGPAAYYFETDNEDEVVEILSQACEYKLPVLVLGGGSNLVVADSGWPGLVLRYTRHEVTIKNNGGKVLVEASAGLNWDDFVAATIDRGLGGVECLSGVPGLVGAAPVQNIGCYGQEVSETITMVEAIDMQNGTLRQFSKKECGFEYRQSRFKTDDGYLITKVTFDLHHTNNGTVRYDEIARALNEQNIDKPALGDVRRAVLNIRHRKSMIIDSVDPNSRSVGSFFINPIVAGDRADEVERAASGLSSPRAMPRWPMAGGLVKLSAAWLIESSGFQRGYVLGRAGISANHILAIINRGGATAAEVIALAGQIRRHVRDIFGIALEPEPVFVGFEKSAAELLDGKLHFKDNAVSDKK</sequence>
<dbReference type="InterPro" id="IPR003170">
    <property type="entry name" value="MurB"/>
</dbReference>
<dbReference type="NCBIfam" id="NF010478">
    <property type="entry name" value="PRK13903.1"/>
    <property type="match status" value="1"/>
</dbReference>
<evidence type="ECO:0000256" key="6">
    <source>
        <dbReference type="ARBA" id="ARBA00022618"/>
    </source>
</evidence>
<evidence type="ECO:0000256" key="16">
    <source>
        <dbReference type="HAMAP-Rule" id="MF_00037"/>
    </source>
</evidence>
<comment type="function">
    <text evidence="2 16">Cell wall formation.</text>
</comment>
<comment type="cofactor">
    <cofactor evidence="1 16">
        <name>FAD</name>
        <dbReference type="ChEBI" id="CHEBI:57692"/>
    </cofactor>
</comment>
<dbReference type="InterPro" id="IPR036318">
    <property type="entry name" value="FAD-bd_PCMH-like_sf"/>
</dbReference>
<evidence type="ECO:0000256" key="7">
    <source>
        <dbReference type="ARBA" id="ARBA00022630"/>
    </source>
</evidence>